<feature type="non-terminal residue" evidence="2">
    <location>
        <position position="1"/>
    </location>
</feature>
<dbReference type="InterPro" id="IPR046345">
    <property type="entry name" value="TraB_PrgY-like"/>
</dbReference>
<sequence>IQTISMMQPDVVLVELCKSRLNILQFDEKTLEEEAKNINMQKLRMSIKQSGFITGVMQILLLSMSAHLTKELGMAPGGEFRKAFHSAQKVPGCRVHLGDRPIQITLRRAMGELSVWQKVKLGWHLIMAKEPITKEEVRNVNKKDLLEEMLSEMTGEFPGLSRVFVEERDIYLAHSLQAAARPIPSTDNEL</sequence>
<protein>
    <submittedName>
        <fullName evidence="2">TraB domain-containing protein-like</fullName>
    </submittedName>
</protein>
<proteinExistence type="predicted"/>
<keyword evidence="1" id="KW-1185">Reference proteome</keyword>
<dbReference type="RefSeq" id="XP_006820890.1">
    <property type="nucleotide sequence ID" value="XM_006820827.1"/>
</dbReference>
<organism evidence="1 2">
    <name type="scientific">Saccoglossus kowalevskii</name>
    <name type="common">Acorn worm</name>
    <dbReference type="NCBI Taxonomy" id="10224"/>
    <lineage>
        <taxon>Eukaryota</taxon>
        <taxon>Metazoa</taxon>
        <taxon>Hemichordata</taxon>
        <taxon>Enteropneusta</taxon>
        <taxon>Harrimaniidae</taxon>
        <taxon>Saccoglossus</taxon>
    </lineage>
</organism>
<dbReference type="Proteomes" id="UP000694865">
    <property type="component" value="Unplaced"/>
</dbReference>
<name>A0ABM0MLJ9_SACKO</name>
<accession>A0ABM0MLJ9</accession>
<dbReference type="PANTHER" id="PTHR21530">
    <property type="entry name" value="PHEROMONE SHUTDOWN PROTEIN"/>
    <property type="match status" value="1"/>
</dbReference>
<reference evidence="2" key="1">
    <citation type="submission" date="2025-08" db="UniProtKB">
        <authorList>
            <consortium name="RefSeq"/>
        </authorList>
    </citation>
    <scope>IDENTIFICATION</scope>
    <source>
        <tissue evidence="2">Testes</tissue>
    </source>
</reference>
<dbReference type="CDD" id="cd14726">
    <property type="entry name" value="TraB_PrgY-like"/>
    <property type="match status" value="1"/>
</dbReference>
<evidence type="ECO:0000313" key="2">
    <source>
        <dbReference type="RefSeq" id="XP_006820890.1"/>
    </source>
</evidence>
<dbReference type="InterPro" id="IPR002816">
    <property type="entry name" value="TraB/PrgY/GumN_fam"/>
</dbReference>
<feature type="non-terminal residue" evidence="2">
    <location>
        <position position="190"/>
    </location>
</feature>
<dbReference type="Pfam" id="PF01963">
    <property type="entry name" value="TraB_PrgY_gumN"/>
    <property type="match status" value="1"/>
</dbReference>
<evidence type="ECO:0000313" key="1">
    <source>
        <dbReference type="Proteomes" id="UP000694865"/>
    </source>
</evidence>
<dbReference type="GeneID" id="102807665"/>
<gene>
    <name evidence="2" type="primary">LOC102807665</name>
</gene>
<dbReference type="PANTHER" id="PTHR21530:SF7">
    <property type="entry name" value="TRAB DOMAIN-CONTAINING PROTEIN"/>
    <property type="match status" value="1"/>
</dbReference>